<dbReference type="InterPro" id="IPR052353">
    <property type="entry name" value="Benzoxazolinone_Detox_Enz"/>
</dbReference>
<organism evidence="2 3">
    <name type="scientific">Pseudolysinimonas yzui</name>
    <dbReference type="NCBI Taxonomy" id="2708254"/>
    <lineage>
        <taxon>Bacteria</taxon>
        <taxon>Bacillati</taxon>
        <taxon>Actinomycetota</taxon>
        <taxon>Actinomycetes</taxon>
        <taxon>Micrococcales</taxon>
        <taxon>Microbacteriaceae</taxon>
        <taxon>Pseudolysinimonas</taxon>
    </lineage>
</organism>
<dbReference type="PANTHER" id="PTHR30212:SF2">
    <property type="entry name" value="PROTEIN YIIM"/>
    <property type="match status" value="1"/>
</dbReference>
<dbReference type="Gene3D" id="2.40.33.20">
    <property type="entry name" value="PK beta-barrel domain-like"/>
    <property type="match status" value="1"/>
</dbReference>
<proteinExistence type="predicted"/>
<comment type="caution">
    <text evidence="2">The sequence shown here is derived from an EMBL/GenBank/DDBJ whole genome shotgun (WGS) entry which is preliminary data.</text>
</comment>
<gene>
    <name evidence="2" type="ORF">GCM10011600_09790</name>
</gene>
<sequence length="181" mass="19594">MARLVAPCVVSQLHDDAGTVGTTAIDKQPVEGAVKVGRFGLYADVQADRKHHGGDDKAVYAYAAEDADWWAEQLGRDIPPGLFGENLRVAGLDVSNARVGERWRVGESVVLEVTMPRTPCMTFARWMGEEDNGWVRRFSEARRLGAYLRVVSTGSVRAGDAIEVLPAPAGAPTVLDIYQGV</sequence>
<evidence type="ECO:0000313" key="2">
    <source>
        <dbReference type="EMBL" id="GHF10687.1"/>
    </source>
</evidence>
<evidence type="ECO:0000313" key="3">
    <source>
        <dbReference type="Proteomes" id="UP000617531"/>
    </source>
</evidence>
<dbReference type="InterPro" id="IPR011037">
    <property type="entry name" value="Pyrv_Knase-like_insert_dom_sf"/>
</dbReference>
<feature type="domain" description="MOSC" evidence="1">
    <location>
        <begin position="28"/>
        <end position="165"/>
    </location>
</feature>
<dbReference type="InterPro" id="IPR005302">
    <property type="entry name" value="MoCF_Sase_C"/>
</dbReference>
<reference evidence="2" key="2">
    <citation type="submission" date="2020-09" db="EMBL/GenBank/DDBJ databases">
        <authorList>
            <person name="Sun Q."/>
            <person name="Zhou Y."/>
        </authorList>
    </citation>
    <scope>NUCLEOTIDE SEQUENCE</scope>
    <source>
        <strain evidence="2">CGMCC 1.16548</strain>
    </source>
</reference>
<dbReference type="GO" id="GO:0003824">
    <property type="term" value="F:catalytic activity"/>
    <property type="evidence" value="ECO:0007669"/>
    <property type="project" value="InterPro"/>
</dbReference>
<dbReference type="SUPFAM" id="SSF50800">
    <property type="entry name" value="PK beta-barrel domain-like"/>
    <property type="match status" value="1"/>
</dbReference>
<protein>
    <recommendedName>
        <fullName evidence="1">MOSC domain-containing protein</fullName>
    </recommendedName>
</protein>
<accession>A0A8J3GPG8</accession>
<dbReference type="Proteomes" id="UP000617531">
    <property type="component" value="Unassembled WGS sequence"/>
</dbReference>
<dbReference type="GO" id="GO:0030151">
    <property type="term" value="F:molybdenum ion binding"/>
    <property type="evidence" value="ECO:0007669"/>
    <property type="project" value="InterPro"/>
</dbReference>
<dbReference type="RefSeq" id="WP_191282248.1">
    <property type="nucleotide sequence ID" value="NZ_BNAI01000001.1"/>
</dbReference>
<dbReference type="PANTHER" id="PTHR30212">
    <property type="entry name" value="PROTEIN YIIM"/>
    <property type="match status" value="1"/>
</dbReference>
<dbReference type="EMBL" id="BNAI01000001">
    <property type="protein sequence ID" value="GHF10687.1"/>
    <property type="molecule type" value="Genomic_DNA"/>
</dbReference>
<name>A0A8J3GPG8_9MICO</name>
<evidence type="ECO:0000259" key="1">
    <source>
        <dbReference type="PROSITE" id="PS51340"/>
    </source>
</evidence>
<keyword evidence="3" id="KW-1185">Reference proteome</keyword>
<dbReference type="PROSITE" id="PS51340">
    <property type="entry name" value="MOSC"/>
    <property type="match status" value="1"/>
</dbReference>
<dbReference type="Pfam" id="PF03473">
    <property type="entry name" value="MOSC"/>
    <property type="match status" value="1"/>
</dbReference>
<dbReference type="GO" id="GO:0030170">
    <property type="term" value="F:pyridoxal phosphate binding"/>
    <property type="evidence" value="ECO:0007669"/>
    <property type="project" value="InterPro"/>
</dbReference>
<dbReference type="AlphaFoldDB" id="A0A8J3GPG8"/>
<reference evidence="2" key="1">
    <citation type="journal article" date="2014" name="Int. J. Syst. Evol. Microbiol.">
        <title>Complete genome sequence of Corynebacterium casei LMG S-19264T (=DSM 44701T), isolated from a smear-ripened cheese.</title>
        <authorList>
            <consortium name="US DOE Joint Genome Institute (JGI-PGF)"/>
            <person name="Walter F."/>
            <person name="Albersmeier A."/>
            <person name="Kalinowski J."/>
            <person name="Ruckert C."/>
        </authorList>
    </citation>
    <scope>NUCLEOTIDE SEQUENCE</scope>
    <source>
        <strain evidence="2">CGMCC 1.16548</strain>
    </source>
</reference>